<dbReference type="InterPro" id="IPR036063">
    <property type="entry name" value="Smr_dom_sf"/>
</dbReference>
<dbReference type="InterPro" id="IPR041806">
    <property type="entry name" value="CID5/6/7_CUE"/>
</dbReference>
<feature type="compositionally biased region" description="Low complexity" evidence="1">
    <location>
        <begin position="56"/>
        <end position="68"/>
    </location>
</feature>
<dbReference type="SUPFAM" id="SSF160443">
    <property type="entry name" value="SMR domain-like"/>
    <property type="match status" value="1"/>
</dbReference>
<dbReference type="InterPro" id="IPR002625">
    <property type="entry name" value="Smr_dom"/>
</dbReference>
<dbReference type="EMBL" id="CM026421">
    <property type="protein sequence ID" value="KAG0590068.1"/>
    <property type="molecule type" value="Genomic_DNA"/>
</dbReference>
<sequence>MGYNGREFREPYKMGATSNGIGSFAVGESLASSMSNLSVTGGDQSTSGSNDAPGQSNLSHSTSSSSLTLARTNLNPHAAEFVPNAFKAPSPGSTEPAWDQQKSPGEKEAVGSRLNRTNSSNSNASDDEYRRFCRSQLPDDLMPDFDFGDFVESTDYEEPASLDVQPGRSAMPTNWAGGGVGNVIHGDHFSYDDRVNQNSVRATTYSPSAAAAARFGGSEGSSSSLGTGFVRPYMPELRSPGQQMNVNRERQPAWTDSNETGNALNEWGGSELTFPEDLTPEVIDPIAVLANEFPGFASESLAEIYYANGGDLALTMDMLTELELQNEGAMAKQFQAPPTPAPPSSRDFPALAGLETITGSQLSGRASLGESRSVPDFAAAVRKQAAQQAAQLQFERNGGVDFSLGAGRGLSQGPGVGGYSREARVSHNERLDPFHLHGHEVQAPATWLETGDSVSNMYADMREEARDHARVRNAYFDQARQAYLTGNKALAKELSAKGQWHNEQMKAAHSKAGEAIFYQRNANTFVNNNSPGQPHLIDLHGLHVGEAIPLLKREIAQLRYSVRTTRQRANVFICVGTGHHTKGSRTPSRLPAAVQRYLLEEEHLQFTEPQAGMLRIIIR</sequence>
<dbReference type="InterPro" id="IPR013899">
    <property type="entry name" value="DUF1771"/>
</dbReference>
<dbReference type="PANTHER" id="PTHR46651:SF1">
    <property type="entry name" value="SMALL MUTS RELATED FAMILY PROTEIN"/>
    <property type="match status" value="1"/>
</dbReference>
<organism evidence="3 4">
    <name type="scientific">Ceratodon purpureus</name>
    <name type="common">Fire moss</name>
    <name type="synonym">Dicranum purpureum</name>
    <dbReference type="NCBI Taxonomy" id="3225"/>
    <lineage>
        <taxon>Eukaryota</taxon>
        <taxon>Viridiplantae</taxon>
        <taxon>Streptophyta</taxon>
        <taxon>Embryophyta</taxon>
        <taxon>Bryophyta</taxon>
        <taxon>Bryophytina</taxon>
        <taxon>Bryopsida</taxon>
        <taxon>Dicranidae</taxon>
        <taxon>Pseudoditrichales</taxon>
        <taxon>Ditrichaceae</taxon>
        <taxon>Ceratodon</taxon>
    </lineage>
</organism>
<evidence type="ECO:0000256" key="1">
    <source>
        <dbReference type="SAM" id="MobiDB-lite"/>
    </source>
</evidence>
<name>A0A8T0J585_CERPU</name>
<feature type="region of interest" description="Disordered" evidence="1">
    <location>
        <begin position="1"/>
        <end position="21"/>
    </location>
</feature>
<dbReference type="Pfam" id="PF08590">
    <property type="entry name" value="DUF1771"/>
    <property type="match status" value="1"/>
</dbReference>
<keyword evidence="4" id="KW-1185">Reference proteome</keyword>
<feature type="region of interest" description="Disordered" evidence="1">
    <location>
        <begin position="83"/>
        <end position="129"/>
    </location>
</feature>
<dbReference type="Proteomes" id="UP000822688">
    <property type="component" value="Chromosome 1"/>
</dbReference>
<feature type="compositionally biased region" description="Low complexity" evidence="1">
    <location>
        <begin position="112"/>
        <end position="124"/>
    </location>
</feature>
<feature type="compositionally biased region" description="Polar residues" evidence="1">
    <location>
        <begin position="35"/>
        <end position="55"/>
    </location>
</feature>
<reference evidence="3" key="1">
    <citation type="submission" date="2020-06" db="EMBL/GenBank/DDBJ databases">
        <title>WGS assembly of Ceratodon purpureus strain R40.</title>
        <authorList>
            <person name="Carey S.B."/>
            <person name="Jenkins J."/>
            <person name="Shu S."/>
            <person name="Lovell J.T."/>
            <person name="Sreedasyam A."/>
            <person name="Maumus F."/>
            <person name="Tiley G.P."/>
            <person name="Fernandez-Pozo N."/>
            <person name="Barry K."/>
            <person name="Chen C."/>
            <person name="Wang M."/>
            <person name="Lipzen A."/>
            <person name="Daum C."/>
            <person name="Saski C.A."/>
            <person name="Payton A.C."/>
            <person name="Mcbreen J.C."/>
            <person name="Conrad R.E."/>
            <person name="Kollar L.M."/>
            <person name="Olsson S."/>
            <person name="Huttunen S."/>
            <person name="Landis J.B."/>
            <person name="Wickett N.J."/>
            <person name="Johnson M.G."/>
            <person name="Rensing S.A."/>
            <person name="Grimwood J."/>
            <person name="Schmutz J."/>
            <person name="Mcdaniel S.F."/>
        </authorList>
    </citation>
    <scope>NUCLEOTIDE SEQUENCE</scope>
    <source>
        <strain evidence="3">R40</strain>
    </source>
</reference>
<feature type="compositionally biased region" description="Basic and acidic residues" evidence="1">
    <location>
        <begin position="1"/>
        <end position="12"/>
    </location>
</feature>
<feature type="domain" description="Smr" evidence="2">
    <location>
        <begin position="537"/>
        <end position="619"/>
    </location>
</feature>
<accession>A0A8T0J585</accession>
<gene>
    <name evidence="3" type="ORF">KC19_1G068900</name>
</gene>
<feature type="region of interest" description="Disordered" evidence="1">
    <location>
        <begin position="35"/>
        <end position="68"/>
    </location>
</feature>
<dbReference type="CDD" id="cd14371">
    <property type="entry name" value="CUE_CID7_like"/>
    <property type="match status" value="1"/>
</dbReference>
<dbReference type="SMART" id="SM00463">
    <property type="entry name" value="SMR"/>
    <property type="match status" value="1"/>
</dbReference>
<dbReference type="PANTHER" id="PTHR46651">
    <property type="entry name" value="POLYADENYLATE-BINDING PROTEIN-INTERACTING PROTEIN 7"/>
    <property type="match status" value="1"/>
</dbReference>
<evidence type="ECO:0000313" key="3">
    <source>
        <dbReference type="EMBL" id="KAG0590068.1"/>
    </source>
</evidence>
<dbReference type="SMART" id="SM01162">
    <property type="entry name" value="DUF1771"/>
    <property type="match status" value="1"/>
</dbReference>
<evidence type="ECO:0000259" key="2">
    <source>
        <dbReference type="PROSITE" id="PS50828"/>
    </source>
</evidence>
<dbReference type="PROSITE" id="PS50828">
    <property type="entry name" value="SMR"/>
    <property type="match status" value="1"/>
</dbReference>
<dbReference type="Gene3D" id="3.30.1370.110">
    <property type="match status" value="1"/>
</dbReference>
<proteinExistence type="predicted"/>
<evidence type="ECO:0000313" key="4">
    <source>
        <dbReference type="Proteomes" id="UP000822688"/>
    </source>
</evidence>
<comment type="caution">
    <text evidence="3">The sequence shown here is derived from an EMBL/GenBank/DDBJ whole genome shotgun (WGS) entry which is preliminary data.</text>
</comment>
<dbReference type="AlphaFoldDB" id="A0A8T0J585"/>
<protein>
    <recommendedName>
        <fullName evidence="2">Smr domain-containing protein</fullName>
    </recommendedName>
</protein>
<dbReference type="InterPro" id="IPR053242">
    <property type="entry name" value="PAM2-like_domain"/>
</dbReference>